<dbReference type="InterPro" id="IPR041698">
    <property type="entry name" value="Methyltransf_25"/>
</dbReference>
<feature type="domain" description="Methyltransferase" evidence="4">
    <location>
        <begin position="50"/>
        <end position="140"/>
    </location>
</feature>
<dbReference type="Gene3D" id="3.40.50.150">
    <property type="entry name" value="Vaccinia Virus protein VP39"/>
    <property type="match status" value="1"/>
</dbReference>
<evidence type="ECO:0000256" key="1">
    <source>
        <dbReference type="ARBA" id="ARBA00022603"/>
    </source>
</evidence>
<organism evidence="5 6">
    <name type="scientific">Methylocaldum szegediense</name>
    <dbReference type="NCBI Taxonomy" id="73780"/>
    <lineage>
        <taxon>Bacteria</taxon>
        <taxon>Pseudomonadati</taxon>
        <taxon>Pseudomonadota</taxon>
        <taxon>Gammaproteobacteria</taxon>
        <taxon>Methylococcales</taxon>
        <taxon>Methylococcaceae</taxon>
        <taxon>Methylocaldum</taxon>
    </lineage>
</organism>
<evidence type="ECO:0000313" key="6">
    <source>
        <dbReference type="Proteomes" id="UP001162030"/>
    </source>
</evidence>
<dbReference type="SUPFAM" id="SSF53335">
    <property type="entry name" value="S-adenosyl-L-methionine-dependent methyltransferases"/>
    <property type="match status" value="1"/>
</dbReference>
<proteinExistence type="predicted"/>
<dbReference type="PANTHER" id="PTHR43464:SF19">
    <property type="entry name" value="UBIQUINONE BIOSYNTHESIS O-METHYLTRANSFERASE, MITOCHONDRIAL"/>
    <property type="match status" value="1"/>
</dbReference>
<dbReference type="PANTHER" id="PTHR43464">
    <property type="entry name" value="METHYLTRANSFERASE"/>
    <property type="match status" value="1"/>
</dbReference>
<dbReference type="GO" id="GO:0008168">
    <property type="term" value="F:methyltransferase activity"/>
    <property type="evidence" value="ECO:0007669"/>
    <property type="project" value="UniProtKB-KW"/>
</dbReference>
<dbReference type="GO" id="GO:0032259">
    <property type="term" value="P:methylation"/>
    <property type="evidence" value="ECO:0007669"/>
    <property type="project" value="UniProtKB-KW"/>
</dbReference>
<protein>
    <submittedName>
        <fullName evidence="5">Methyltransferase family protein</fullName>
    </submittedName>
</protein>
<dbReference type="InterPro" id="IPR029063">
    <property type="entry name" value="SAM-dependent_MTases_sf"/>
</dbReference>
<gene>
    <name evidence="5" type="ORF">MSZNOR_2401</name>
</gene>
<dbReference type="EMBL" id="OX458333">
    <property type="protein sequence ID" value="CAI8845027.1"/>
    <property type="molecule type" value="Genomic_DNA"/>
</dbReference>
<name>A0ABM9I2E8_9GAMM</name>
<accession>A0ABM9I2E8</accession>
<keyword evidence="6" id="KW-1185">Reference proteome</keyword>
<dbReference type="Pfam" id="PF13649">
    <property type="entry name" value="Methyltransf_25"/>
    <property type="match status" value="1"/>
</dbReference>
<keyword evidence="1 5" id="KW-0489">Methyltransferase</keyword>
<keyword evidence="2" id="KW-0808">Transferase</keyword>
<dbReference type="CDD" id="cd02440">
    <property type="entry name" value="AdoMet_MTases"/>
    <property type="match status" value="1"/>
</dbReference>
<evidence type="ECO:0000313" key="5">
    <source>
        <dbReference type="EMBL" id="CAI8845027.1"/>
    </source>
</evidence>
<evidence type="ECO:0000256" key="3">
    <source>
        <dbReference type="ARBA" id="ARBA00022691"/>
    </source>
</evidence>
<evidence type="ECO:0000259" key="4">
    <source>
        <dbReference type="Pfam" id="PF13649"/>
    </source>
</evidence>
<sequence>MKGRKPSHVMNRDAYNAIAEFWDQTRHAFYGREKTYLDTFLHSLPVPSPILDLGCGTGRPMAEYVLNRGHALTGIDQAVRLLERAKARLPAGAWIESTIEAFETEDRFAGVVCWDALFHIPRKYHPSILARIARMLIPGGRLMLTVGGSEHPPFTDTMFGETFFYDSFPPDKVLSMLAALGFQPLIAEFMNEPTSGRDKGRYAIVARMT</sequence>
<reference evidence="5 6" key="1">
    <citation type="submission" date="2023-03" db="EMBL/GenBank/DDBJ databases">
        <authorList>
            <person name="Pearce D."/>
        </authorList>
    </citation>
    <scope>NUCLEOTIDE SEQUENCE [LARGE SCALE GENOMIC DNA]</scope>
    <source>
        <strain evidence="5">Msz</strain>
    </source>
</reference>
<evidence type="ECO:0000256" key="2">
    <source>
        <dbReference type="ARBA" id="ARBA00022679"/>
    </source>
</evidence>
<keyword evidence="3" id="KW-0949">S-adenosyl-L-methionine</keyword>
<dbReference type="Proteomes" id="UP001162030">
    <property type="component" value="Chromosome"/>
</dbReference>